<keyword evidence="1" id="KW-0479">Metal-binding</keyword>
<keyword evidence="4" id="KW-0862">Zinc</keyword>
<feature type="domain" description="IBR" evidence="5">
    <location>
        <begin position="11"/>
        <end position="75"/>
    </location>
</feature>
<gene>
    <name evidence="6" type="primary">ORF160589</name>
</gene>
<keyword evidence="3" id="KW-0833">Ubl conjugation pathway</keyword>
<accession>A0A0B7B2S9</accession>
<dbReference type="EMBL" id="HACG01040789">
    <property type="protein sequence ID" value="CEK87654.1"/>
    <property type="molecule type" value="Transcribed_RNA"/>
</dbReference>
<reference evidence="6" key="1">
    <citation type="submission" date="2014-12" db="EMBL/GenBank/DDBJ databases">
        <title>Insight into the proteome of Arion vulgaris.</title>
        <authorList>
            <person name="Aradska J."/>
            <person name="Bulat T."/>
            <person name="Smidak R."/>
            <person name="Sarate P."/>
            <person name="Gangsoo J."/>
            <person name="Sialana F."/>
            <person name="Bilban M."/>
            <person name="Lubec G."/>
        </authorList>
    </citation>
    <scope>NUCLEOTIDE SEQUENCE</scope>
    <source>
        <tissue evidence="6">Skin</tissue>
    </source>
</reference>
<evidence type="ECO:0000256" key="1">
    <source>
        <dbReference type="ARBA" id="ARBA00022723"/>
    </source>
</evidence>
<evidence type="ECO:0000313" key="6">
    <source>
        <dbReference type="EMBL" id="CEK87654.1"/>
    </source>
</evidence>
<evidence type="ECO:0000256" key="2">
    <source>
        <dbReference type="ARBA" id="ARBA00022771"/>
    </source>
</evidence>
<feature type="non-terminal residue" evidence="6">
    <location>
        <position position="1"/>
    </location>
</feature>
<name>A0A0B7B2S9_9EUPU</name>
<dbReference type="AlphaFoldDB" id="A0A0B7B2S9"/>
<dbReference type="GO" id="GO:0008270">
    <property type="term" value="F:zinc ion binding"/>
    <property type="evidence" value="ECO:0007669"/>
    <property type="project" value="UniProtKB-KW"/>
</dbReference>
<evidence type="ECO:0000259" key="5">
    <source>
        <dbReference type="Pfam" id="PF01485"/>
    </source>
</evidence>
<keyword evidence="2" id="KW-0863">Zinc-finger</keyword>
<proteinExistence type="predicted"/>
<evidence type="ECO:0000256" key="4">
    <source>
        <dbReference type="ARBA" id="ARBA00022833"/>
    </source>
</evidence>
<organism evidence="6">
    <name type="scientific">Arion vulgaris</name>
    <dbReference type="NCBI Taxonomy" id="1028688"/>
    <lineage>
        <taxon>Eukaryota</taxon>
        <taxon>Metazoa</taxon>
        <taxon>Spiralia</taxon>
        <taxon>Lophotrochozoa</taxon>
        <taxon>Mollusca</taxon>
        <taxon>Gastropoda</taxon>
        <taxon>Heterobranchia</taxon>
        <taxon>Euthyneura</taxon>
        <taxon>Panpulmonata</taxon>
        <taxon>Eupulmonata</taxon>
        <taxon>Stylommatophora</taxon>
        <taxon>Helicina</taxon>
        <taxon>Arionoidea</taxon>
        <taxon>Arionidae</taxon>
        <taxon>Arion</taxon>
    </lineage>
</organism>
<dbReference type="InterPro" id="IPR002867">
    <property type="entry name" value="IBR_dom"/>
</dbReference>
<evidence type="ECO:0000256" key="3">
    <source>
        <dbReference type="ARBA" id="ARBA00022786"/>
    </source>
</evidence>
<feature type="non-terminal residue" evidence="6">
    <location>
        <position position="108"/>
    </location>
</feature>
<dbReference type="Pfam" id="PF01485">
    <property type="entry name" value="IBR"/>
    <property type="match status" value="1"/>
</dbReference>
<protein>
    <recommendedName>
        <fullName evidence="5">IBR domain-containing protein</fullName>
    </recommendedName>
</protein>
<sequence length="108" mass="12336">TIIPYDILCNWQNQVSARSIDSNPNCSWCPNVVCRKVAVSRDGPMKLKFGKLVLCECKFCWCSGCHRDPHWPASCDQMAVYKKLLAKASDFIFENDTSFEVEVKRCPN</sequence>